<accession>A0A099NQB8</accession>
<proteinExistence type="predicted"/>
<reference evidence="3" key="1">
    <citation type="journal article" date="2014" name="Microb. Cell Fact.">
        <title>Exploiting Issatchenkia orientalis SD108 for succinic acid production.</title>
        <authorList>
            <person name="Xiao H."/>
            <person name="Shao Z."/>
            <person name="Jiang Y."/>
            <person name="Dole S."/>
            <person name="Zhao H."/>
        </authorList>
    </citation>
    <scope>NUCLEOTIDE SEQUENCE [LARGE SCALE GENOMIC DNA]</scope>
    <source>
        <strain evidence="3">SD108</strain>
    </source>
</reference>
<dbReference type="HOGENOM" id="CLU_221461_0_0_1"/>
<organism evidence="2 3">
    <name type="scientific">Pichia kudriavzevii</name>
    <name type="common">Yeast</name>
    <name type="synonym">Issatchenkia orientalis</name>
    <dbReference type="NCBI Taxonomy" id="4909"/>
    <lineage>
        <taxon>Eukaryota</taxon>
        <taxon>Fungi</taxon>
        <taxon>Dikarya</taxon>
        <taxon>Ascomycota</taxon>
        <taxon>Saccharomycotina</taxon>
        <taxon>Pichiomycetes</taxon>
        <taxon>Pichiales</taxon>
        <taxon>Pichiaceae</taxon>
        <taxon>Pichia</taxon>
    </lineage>
</organism>
<sequence>PKKDNRVEDASALKSDEKAPLGPQHSMTMQ</sequence>
<evidence type="ECO:0000256" key="1">
    <source>
        <dbReference type="SAM" id="MobiDB-lite"/>
    </source>
</evidence>
<name>A0A099NQB8_PICKU</name>
<feature type="compositionally biased region" description="Basic and acidic residues" evidence="1">
    <location>
        <begin position="1"/>
        <end position="19"/>
    </location>
</feature>
<evidence type="ECO:0000313" key="2">
    <source>
        <dbReference type="EMBL" id="KGK34918.1"/>
    </source>
</evidence>
<dbReference type="AlphaFoldDB" id="A0A099NQB8"/>
<feature type="non-terminal residue" evidence="2">
    <location>
        <position position="1"/>
    </location>
</feature>
<comment type="caution">
    <text evidence="2">The sequence shown here is derived from an EMBL/GenBank/DDBJ whole genome shotgun (WGS) entry which is preliminary data.</text>
</comment>
<feature type="region of interest" description="Disordered" evidence="1">
    <location>
        <begin position="1"/>
        <end position="30"/>
    </location>
</feature>
<dbReference type="Proteomes" id="UP000029867">
    <property type="component" value="Unassembled WGS sequence"/>
</dbReference>
<gene>
    <name evidence="2" type="ORF">JL09_g5933</name>
</gene>
<evidence type="ECO:0000313" key="3">
    <source>
        <dbReference type="Proteomes" id="UP000029867"/>
    </source>
</evidence>
<protein>
    <submittedName>
        <fullName evidence="2">Uncharacterized protein</fullName>
    </submittedName>
</protein>
<dbReference type="EMBL" id="JQFK01001153">
    <property type="protein sequence ID" value="KGK34918.1"/>
    <property type="molecule type" value="Genomic_DNA"/>
</dbReference>